<accession>A0A6P1W4E3</accession>
<protein>
    <recommendedName>
        <fullName evidence="3">ParB/Sulfiredoxin domain-containing protein</fullName>
    </recommendedName>
</protein>
<evidence type="ECO:0000313" key="1">
    <source>
        <dbReference type="EMBL" id="QHV99192.1"/>
    </source>
</evidence>
<dbReference type="EMBL" id="CP045997">
    <property type="protein sequence ID" value="QHV99192.1"/>
    <property type="molecule type" value="Genomic_DNA"/>
</dbReference>
<organism evidence="1 2">
    <name type="scientific">Spirosoma endbachense</name>
    <dbReference type="NCBI Taxonomy" id="2666025"/>
    <lineage>
        <taxon>Bacteria</taxon>
        <taxon>Pseudomonadati</taxon>
        <taxon>Bacteroidota</taxon>
        <taxon>Cytophagia</taxon>
        <taxon>Cytophagales</taxon>
        <taxon>Cytophagaceae</taxon>
        <taxon>Spirosoma</taxon>
    </lineage>
</organism>
<evidence type="ECO:0008006" key="3">
    <source>
        <dbReference type="Google" id="ProtNLM"/>
    </source>
</evidence>
<dbReference type="KEGG" id="senf:GJR95_31135"/>
<reference evidence="1 2" key="1">
    <citation type="submission" date="2019-11" db="EMBL/GenBank/DDBJ databases">
        <title>Spirosoma endbachense sp. nov., isolated from a natural salt meadow.</title>
        <authorList>
            <person name="Rojas J."/>
            <person name="Ambika Manirajan B."/>
            <person name="Ratering S."/>
            <person name="Suarez C."/>
            <person name="Geissler-Plaum R."/>
            <person name="Schnell S."/>
        </authorList>
    </citation>
    <scope>NUCLEOTIDE SEQUENCE [LARGE SCALE GENOMIC DNA]</scope>
    <source>
        <strain evidence="1 2">I-24</strain>
    </source>
</reference>
<keyword evidence="2" id="KW-1185">Reference proteome</keyword>
<dbReference type="AlphaFoldDB" id="A0A6P1W4E3"/>
<dbReference type="RefSeq" id="WP_162389597.1">
    <property type="nucleotide sequence ID" value="NZ_CP045997.1"/>
</dbReference>
<dbReference type="Proteomes" id="UP000464577">
    <property type="component" value="Chromosome"/>
</dbReference>
<proteinExistence type="predicted"/>
<gene>
    <name evidence="1" type="ORF">GJR95_31135</name>
</gene>
<name>A0A6P1W4E3_9BACT</name>
<evidence type="ECO:0000313" key="2">
    <source>
        <dbReference type="Proteomes" id="UP000464577"/>
    </source>
</evidence>
<sequence length="287" mass="32108">MNDITFFKNSDAITISDVAPKTSAMIIQLEVITPQIAQQILLGNTDNRPTKPKHVKFLADQMRAGAWQVTGDPVKISSTGRLLDGQHRLMAIVESGTTQNVYVARDCEEEIFSVLDTGRARSAGDVLATAGKKNSNNLAATAKLLFLFEKGTLSTMGQKQKIATHQTLLQYVNSHDLDPSVLQAAMYYGRCRLLNFPEWAVLHYLLEQKEPQRGHAFLTQIMTGLNLTEGHPVYLLRNRLQQARDGRFNFTAVERLALTIKAWNALREGKTIGQLVWRMSEGFPRIV</sequence>